<dbReference type="EMBL" id="JAEDAL010000004">
    <property type="protein sequence ID" value="MBH9553201.1"/>
    <property type="molecule type" value="Genomic_DNA"/>
</dbReference>
<keyword evidence="3" id="KW-0732">Signal</keyword>
<reference evidence="6" key="1">
    <citation type="submission" date="2020-12" db="EMBL/GenBank/DDBJ databases">
        <title>The genome sequence of Inhella sp. 4Y17.</title>
        <authorList>
            <person name="Liu Y."/>
        </authorList>
    </citation>
    <scope>NUCLEOTIDE SEQUENCE</scope>
    <source>
        <strain evidence="6">4Y10</strain>
    </source>
</reference>
<feature type="chain" id="PRO_5038079521" evidence="3">
    <location>
        <begin position="32"/>
        <end position="368"/>
    </location>
</feature>
<organism evidence="6 7">
    <name type="scientific">Inhella gelatinilytica</name>
    <dbReference type="NCBI Taxonomy" id="2795030"/>
    <lineage>
        <taxon>Bacteria</taxon>
        <taxon>Pseudomonadati</taxon>
        <taxon>Pseudomonadota</taxon>
        <taxon>Betaproteobacteria</taxon>
        <taxon>Burkholderiales</taxon>
        <taxon>Sphaerotilaceae</taxon>
        <taxon>Inhella</taxon>
    </lineage>
</organism>
<proteinExistence type="inferred from homology"/>
<evidence type="ECO:0000313" key="6">
    <source>
        <dbReference type="EMBL" id="MBH9553201.1"/>
    </source>
</evidence>
<feature type="domain" description="YknX-like C-terminal permuted SH3-like" evidence="5">
    <location>
        <begin position="292"/>
        <end position="360"/>
    </location>
</feature>
<evidence type="ECO:0000256" key="1">
    <source>
        <dbReference type="ARBA" id="ARBA00009477"/>
    </source>
</evidence>
<feature type="domain" description="CusB-like beta-barrel" evidence="4">
    <location>
        <begin position="218"/>
        <end position="284"/>
    </location>
</feature>
<dbReference type="PANTHER" id="PTHR30469:SF15">
    <property type="entry name" value="HLYD FAMILY OF SECRETION PROTEINS"/>
    <property type="match status" value="1"/>
</dbReference>
<dbReference type="Pfam" id="PF25954">
    <property type="entry name" value="Beta-barrel_RND_2"/>
    <property type="match status" value="1"/>
</dbReference>
<dbReference type="InterPro" id="IPR058637">
    <property type="entry name" value="YknX-like_C"/>
</dbReference>
<dbReference type="InterPro" id="IPR058792">
    <property type="entry name" value="Beta-barrel_RND_2"/>
</dbReference>
<protein>
    <submittedName>
        <fullName evidence="6">Efflux RND transporter periplasmic adaptor subunit</fullName>
    </submittedName>
</protein>
<feature type="signal peptide" evidence="3">
    <location>
        <begin position="1"/>
        <end position="31"/>
    </location>
</feature>
<keyword evidence="2" id="KW-0175">Coiled coil</keyword>
<dbReference type="AlphaFoldDB" id="A0A931J0M7"/>
<dbReference type="Gene3D" id="2.40.420.20">
    <property type="match status" value="1"/>
</dbReference>
<evidence type="ECO:0000256" key="2">
    <source>
        <dbReference type="SAM" id="Coils"/>
    </source>
</evidence>
<dbReference type="Pfam" id="PF25989">
    <property type="entry name" value="YknX_C"/>
    <property type="match status" value="1"/>
</dbReference>
<comment type="caution">
    <text evidence="6">The sequence shown here is derived from an EMBL/GenBank/DDBJ whole genome shotgun (WGS) entry which is preliminary data.</text>
</comment>
<dbReference type="Gene3D" id="2.40.30.170">
    <property type="match status" value="1"/>
</dbReference>
<dbReference type="GO" id="GO:0015562">
    <property type="term" value="F:efflux transmembrane transporter activity"/>
    <property type="evidence" value="ECO:0007669"/>
    <property type="project" value="TreeGrafter"/>
</dbReference>
<dbReference type="Proteomes" id="UP000620139">
    <property type="component" value="Unassembled WGS sequence"/>
</dbReference>
<feature type="coiled-coil region" evidence="2">
    <location>
        <begin position="102"/>
        <end position="136"/>
    </location>
</feature>
<dbReference type="Gene3D" id="1.10.287.470">
    <property type="entry name" value="Helix hairpin bin"/>
    <property type="match status" value="1"/>
</dbReference>
<evidence type="ECO:0000259" key="4">
    <source>
        <dbReference type="Pfam" id="PF25954"/>
    </source>
</evidence>
<dbReference type="GO" id="GO:1990281">
    <property type="term" value="C:efflux pump complex"/>
    <property type="evidence" value="ECO:0007669"/>
    <property type="project" value="TreeGrafter"/>
</dbReference>
<dbReference type="RefSeq" id="WP_198100819.1">
    <property type="nucleotide sequence ID" value="NZ_JAEDAL010000004.1"/>
</dbReference>
<evidence type="ECO:0000259" key="5">
    <source>
        <dbReference type="Pfam" id="PF25989"/>
    </source>
</evidence>
<evidence type="ECO:0000256" key="3">
    <source>
        <dbReference type="SAM" id="SignalP"/>
    </source>
</evidence>
<comment type="similarity">
    <text evidence="1">Belongs to the membrane fusion protein (MFP) (TC 8.A.1) family.</text>
</comment>
<dbReference type="NCBIfam" id="TIGR01730">
    <property type="entry name" value="RND_mfp"/>
    <property type="match status" value="1"/>
</dbReference>
<name>A0A931J0M7_9BURK</name>
<dbReference type="PANTHER" id="PTHR30469">
    <property type="entry name" value="MULTIDRUG RESISTANCE PROTEIN MDTA"/>
    <property type="match status" value="1"/>
</dbReference>
<gene>
    <name evidence="6" type="ORF">I7X43_10115</name>
</gene>
<dbReference type="SUPFAM" id="SSF111369">
    <property type="entry name" value="HlyD-like secretion proteins"/>
    <property type="match status" value="1"/>
</dbReference>
<dbReference type="InterPro" id="IPR006143">
    <property type="entry name" value="RND_pump_MFP"/>
</dbReference>
<accession>A0A931J0M7</accession>
<dbReference type="Gene3D" id="2.40.50.100">
    <property type="match status" value="1"/>
</dbReference>
<sequence length="368" mass="38637">MKTISRTAFTAVFTAALSFPLLVAAQAPAQAASDAGPKPALKVQLVPAQTQQGTVTVAANGNLAAWQEVSVGAEVGGLRLVRVEAQVGDRVKKGQLLAQFATETLEAELAAARAALQEATVAAQEAQRQAARLQAVAGTDAVSAQQVEQGQTAAAAAQARQAVLQAQVRGGELRLSYARLIAPDDGVIVSREAVPGSLTAPGQELFRLIRQGRLEWRAEVPATELAALKPGQSVRVTPAGGPSLEGRVRIVAPKVDPQTRNALVYVDLPQPGTARAGMFARGEFQIDQRSMLTLPQTAVLLRNGFAYVFKVDKEQRARQTKVELGRRQGDAVEIRSGLQAGDAVVAQGVGFLAEGDRVQVVPVGKTAK</sequence>
<evidence type="ECO:0000313" key="7">
    <source>
        <dbReference type="Proteomes" id="UP000620139"/>
    </source>
</evidence>
<keyword evidence="7" id="KW-1185">Reference proteome</keyword>